<protein>
    <submittedName>
        <fullName evidence="1">Type II secretion system F family protein</fullName>
    </submittedName>
</protein>
<dbReference type="PANTHER" id="PTHR30012">
    <property type="entry name" value="GENERAL SECRETION PATHWAY PROTEIN"/>
    <property type="match status" value="1"/>
</dbReference>
<dbReference type="InterPro" id="IPR018076">
    <property type="entry name" value="T2SS_GspF_dom"/>
</dbReference>
<dbReference type="InterPro" id="IPR001992">
    <property type="entry name" value="T2SS_GspF/T4SS_PilC_CS"/>
</dbReference>
<dbReference type="InterPro" id="IPR042094">
    <property type="entry name" value="T2SS_GspF_sf"/>
</dbReference>
<reference evidence="1 2" key="1">
    <citation type="submission" date="2024-06" db="EMBL/GenBank/DDBJ databases">
        <authorList>
            <person name="Li F."/>
        </authorList>
    </citation>
    <scope>NUCLEOTIDE SEQUENCE [LARGE SCALE GENOMIC DNA]</scope>
    <source>
        <strain evidence="1 2">GXAS 311</strain>
    </source>
</reference>
<organism evidence="1 2">
    <name type="scientific">Aliikangiella maris</name>
    <dbReference type="NCBI Taxonomy" id="3162458"/>
    <lineage>
        <taxon>Bacteria</taxon>
        <taxon>Pseudomonadati</taxon>
        <taxon>Pseudomonadota</taxon>
        <taxon>Gammaproteobacteria</taxon>
        <taxon>Oceanospirillales</taxon>
        <taxon>Pleioneaceae</taxon>
        <taxon>Aliikangiella</taxon>
    </lineage>
</organism>
<proteinExistence type="predicted"/>
<dbReference type="Gene3D" id="1.20.81.30">
    <property type="entry name" value="Type II secretion system (T2SS), domain F"/>
    <property type="match status" value="2"/>
</dbReference>
<dbReference type="EMBL" id="JBEVCJ010000005">
    <property type="protein sequence ID" value="MET1254662.1"/>
    <property type="molecule type" value="Genomic_DNA"/>
</dbReference>
<dbReference type="Proteomes" id="UP001548189">
    <property type="component" value="Unassembled WGS sequence"/>
</dbReference>
<dbReference type="InterPro" id="IPR003004">
    <property type="entry name" value="GspF/PilC"/>
</dbReference>
<dbReference type="PANTHER" id="PTHR30012:SF7">
    <property type="entry name" value="PROTEIN TRANSPORT PROTEIN HOFC HOMOLOG"/>
    <property type="match status" value="1"/>
</dbReference>
<accession>A0ABV2BSW3</accession>
<dbReference type="Pfam" id="PF00482">
    <property type="entry name" value="T2SSF"/>
    <property type="match status" value="2"/>
</dbReference>
<gene>
    <name evidence="1" type="ORF">ABVT43_05945</name>
</gene>
<dbReference type="PROSITE" id="PS00874">
    <property type="entry name" value="T2SP_F"/>
    <property type="match status" value="1"/>
</dbReference>
<keyword evidence="2" id="KW-1185">Reference proteome</keyword>
<evidence type="ECO:0000313" key="2">
    <source>
        <dbReference type="Proteomes" id="UP001548189"/>
    </source>
</evidence>
<name>A0ABV2BSW3_9GAMM</name>
<dbReference type="PRINTS" id="PR00812">
    <property type="entry name" value="BCTERIALGSPF"/>
</dbReference>
<evidence type="ECO:0000313" key="1">
    <source>
        <dbReference type="EMBL" id="MET1254662.1"/>
    </source>
</evidence>
<sequence>MAVQAIKKERKTTQRKAAKAPKQFSFSWEGADKKGQRVKGEMISESPAIVKAHLRKQGISPIKVVKKAQPLFGGGKGKPVNASDIALFSRQIATMMKAGVPLVQSFDIIGRGNEKPSVQDLLLGVKSDVEAGNTLAESLRKQPKYFDDLFCDLVEAGEQSGSLEGMLDRIATYKEKTEALKSKIKKALTYPIAVVVIAVVVTAILLVKVVPQFQEVFQSFGADLPAFTLMVISMSEFMQEYWWMFLFGTIGFFMLHKQLLLKSKDLRDREDKLLLKVPVIGAILHKAAVARYARTLSTTFAAGVPLVEALDSAAGASGNALYRDAILRIRDDVTTGMQMNLAMQSTGVFPNMVVQMVAIGEESGSIDTMLSKIADIYEQEVDDAVDGLSALLEPLIMAVLGILIGGLIVAMYLPIFQLGGVV</sequence>
<comment type="caution">
    <text evidence="1">The sequence shown here is derived from an EMBL/GenBank/DDBJ whole genome shotgun (WGS) entry which is preliminary data.</text>
</comment>